<reference evidence="3 4" key="1">
    <citation type="submission" date="2024-06" db="EMBL/GenBank/DDBJ databases">
        <title>Burkholderia sola in Mexico.</title>
        <authorList>
            <person name="Estrada P."/>
        </authorList>
    </citation>
    <scope>NUCLEOTIDE SEQUENCE [LARGE SCALE GENOMIC DNA]</scope>
    <source>
        <strain evidence="3 4">CpTa8-5</strain>
    </source>
</reference>
<gene>
    <name evidence="3" type="ORF">ABXL37_28280</name>
</gene>
<dbReference type="SUPFAM" id="SSF56349">
    <property type="entry name" value="DNA breaking-rejoining enzymes"/>
    <property type="match status" value="1"/>
</dbReference>
<comment type="caution">
    <text evidence="3">The sequence shown here is derived from an EMBL/GenBank/DDBJ whole genome shotgun (WGS) entry which is preliminary data.</text>
</comment>
<dbReference type="InterPro" id="IPR011010">
    <property type="entry name" value="DNA_brk_join_enz"/>
</dbReference>
<feature type="domain" description="Tyr recombinase" evidence="2">
    <location>
        <begin position="458"/>
        <end position="671"/>
    </location>
</feature>
<protein>
    <recommendedName>
        <fullName evidence="2">Tyr recombinase domain-containing protein</fullName>
    </recommendedName>
</protein>
<name>A0ABV2CGC7_9BURK</name>
<dbReference type="InterPro" id="IPR013762">
    <property type="entry name" value="Integrase-like_cat_sf"/>
</dbReference>
<dbReference type="EMBL" id="JBEWCH010000025">
    <property type="protein sequence ID" value="MET1478153.1"/>
    <property type="molecule type" value="Genomic_DNA"/>
</dbReference>
<evidence type="ECO:0000313" key="3">
    <source>
        <dbReference type="EMBL" id="MET1478153.1"/>
    </source>
</evidence>
<accession>A0ABV2CGC7</accession>
<dbReference type="RefSeq" id="WP_205782998.1">
    <property type="nucleotide sequence ID" value="NZ_JBEWCH010000025.1"/>
</dbReference>
<dbReference type="Proteomes" id="UP001548587">
    <property type="component" value="Unassembled WGS sequence"/>
</dbReference>
<evidence type="ECO:0000256" key="1">
    <source>
        <dbReference type="ARBA" id="ARBA00023172"/>
    </source>
</evidence>
<keyword evidence="1" id="KW-0233">DNA recombination</keyword>
<dbReference type="Gene3D" id="1.10.443.10">
    <property type="entry name" value="Intergrase catalytic core"/>
    <property type="match status" value="1"/>
</dbReference>
<sequence length="685" mass="77478">MLNEPVISQATLPVNASIQHDAGAHPIAPSGSIAQGHAKLTYQELEQHIRKHLTADGWGGQRVANFVSAMHGWMQVFQRRPDDIVGEELGCSFAKSFRRFEDEMAPRLAPRTQKDRQEQIRKLKQLYDALSINDLLPPVFGDALAYAIDRSGETLAQIGRQSCILPQVLGQWVQGKGTPQHQTSYARIPGLESALGLPPDCLANRLPPRRRARYERRKNELMDASTDTSAKSKRAAKVACPMLRPTARLMSQWEELIRFKSDVTRYGATKRNTWRLKSVEDTGFRIGWANMCDGTVCATAGLQWSFFAPFLGFITTHTVRGRTVPSEHADSLAWLTSTGHMKSYVQFLRTRAGNVTHHGVITLLNNARSHLRPETGFLWHRPEFVDDLCAAGDARALTIATQLNRETAWRSYCAEAHRELLNLEKSLAAHSPVRYARKRSQRVATILGDEFPLKRLVKMVRDLEADEPPQTHERDYTVWIRDVLLCKMLISNPLRVSQFSIMRFRGSRPNLYQTADGSWRLRFDPSDFKNEKGAAFEEYDAAVEPTVWPWIRRYLSEARPSLVNAETDFLFLPRVEGPNRGAGYAALDIELAGNWISDCLAKRVIVVTARYMPEGDGFGPHTFRHIIATDHLKRHPQDYLTVAQLLHDTLETVMENYAHLKVDDGLRVLHAGVAQAMRELGESHK</sequence>
<dbReference type="InterPro" id="IPR002104">
    <property type="entry name" value="Integrase_catalytic"/>
</dbReference>
<organism evidence="3 4">
    <name type="scientific">Burkholderia sola</name>
    <dbReference type="NCBI Taxonomy" id="2843302"/>
    <lineage>
        <taxon>Bacteria</taxon>
        <taxon>Pseudomonadati</taxon>
        <taxon>Pseudomonadota</taxon>
        <taxon>Betaproteobacteria</taxon>
        <taxon>Burkholderiales</taxon>
        <taxon>Burkholderiaceae</taxon>
        <taxon>Burkholderia</taxon>
        <taxon>Burkholderia cepacia complex</taxon>
    </lineage>
</organism>
<evidence type="ECO:0000313" key="4">
    <source>
        <dbReference type="Proteomes" id="UP001548587"/>
    </source>
</evidence>
<evidence type="ECO:0000259" key="2">
    <source>
        <dbReference type="PROSITE" id="PS51898"/>
    </source>
</evidence>
<keyword evidence="4" id="KW-1185">Reference proteome</keyword>
<proteinExistence type="predicted"/>
<dbReference type="PROSITE" id="PS51898">
    <property type="entry name" value="TYR_RECOMBINASE"/>
    <property type="match status" value="1"/>
</dbReference>